<dbReference type="EMBL" id="RPGO01000029">
    <property type="protein sequence ID" value="RZB29359.1"/>
    <property type="molecule type" value="Genomic_DNA"/>
</dbReference>
<proteinExistence type="predicted"/>
<dbReference type="AlphaFoldDB" id="A0A8B3S0U5"/>
<comment type="caution">
    <text evidence="1">The sequence shown here is derived from an EMBL/GenBank/DDBJ whole genome shotgun (WGS) entry which is preliminary data.</text>
</comment>
<dbReference type="Proteomes" id="UP000291831">
    <property type="component" value="Unassembled WGS sequence"/>
</dbReference>
<accession>A0A8B3S0U5</accession>
<protein>
    <submittedName>
        <fullName evidence="1">Uncharacterized protein</fullName>
    </submittedName>
</protein>
<evidence type="ECO:0000313" key="1">
    <source>
        <dbReference type="EMBL" id="RZB29359.1"/>
    </source>
</evidence>
<organism evidence="1 2">
    <name type="scientific">Candidatus Argoarchaeum ethanivorans</name>
    <dbReference type="NCBI Taxonomy" id="2608793"/>
    <lineage>
        <taxon>Archaea</taxon>
        <taxon>Methanobacteriati</taxon>
        <taxon>Methanobacteriota</taxon>
        <taxon>Stenosarchaea group</taxon>
        <taxon>Methanomicrobia</taxon>
        <taxon>Methanosarcinales</taxon>
        <taxon>Methanosarcinales incertae sedis</taxon>
        <taxon>GOM Arc I cluster</taxon>
        <taxon>Candidatus Argoarchaeum</taxon>
    </lineage>
</organism>
<evidence type="ECO:0000313" key="2">
    <source>
        <dbReference type="Proteomes" id="UP000291831"/>
    </source>
</evidence>
<sequence length="280" mass="32475">MFMTNVAELINQDLTVAEVYLEQKKFDLVNIIGNRILQNLFIIDIKELMIIGLIVKEVSSDLQQINAAEHKADKKIDKCKPFAEDCFKTIKLTLSDEQPTIKIWNAYLDFEDKIREYLLVPEEREIYKDDDEFTTEATINYLNILLLNKEYLLDKNIYPLERTRAELATLTNTHGGRSTILSYILSRAFEHVYRFALHAKVTDEELESIVSTNINGLSEIVTLIQEGTEEELIERANIMIGDLMYNYRKYFLLSGERGEIPLTPEVSQKIRKIIEKSKGK</sequence>
<gene>
    <name evidence="1" type="ORF">AEth_01327</name>
</gene>
<reference evidence="2" key="1">
    <citation type="submission" date="2019-01" db="EMBL/GenBank/DDBJ databases">
        <title>Anaerobic oxidation of ethane by archaea from a marine hydrocarbon seep.</title>
        <authorList>
            <person name="Musat F."/>
        </authorList>
    </citation>
    <scope>NUCLEOTIDE SEQUENCE [LARGE SCALE GENOMIC DNA]</scope>
</reference>
<name>A0A8B3S0U5_9EURY</name>